<gene>
    <name evidence="1" type="ORF">EV186_10332</name>
</gene>
<dbReference type="SUPFAM" id="SSF54862">
    <property type="entry name" value="4Fe-4S ferredoxins"/>
    <property type="match status" value="1"/>
</dbReference>
<reference evidence="1 2" key="1">
    <citation type="submission" date="2019-03" db="EMBL/GenBank/DDBJ databases">
        <title>Genomic Encyclopedia of Type Strains, Phase IV (KMG-IV): sequencing the most valuable type-strain genomes for metagenomic binning, comparative biology and taxonomic classification.</title>
        <authorList>
            <person name="Goeker M."/>
        </authorList>
    </citation>
    <scope>NUCLEOTIDE SEQUENCE [LARGE SCALE GENOMIC DNA]</scope>
    <source>
        <strain evidence="1 2">DSM 45361</strain>
    </source>
</reference>
<dbReference type="Proteomes" id="UP000295444">
    <property type="component" value="Unassembled WGS sequence"/>
</dbReference>
<comment type="caution">
    <text evidence="1">The sequence shown here is derived from an EMBL/GenBank/DDBJ whole genome shotgun (WGS) entry which is preliminary data.</text>
</comment>
<protein>
    <submittedName>
        <fullName evidence="1">Ferredoxin</fullName>
    </submittedName>
</protein>
<sequence>MTWQVSVSGERCIGSGLCAGTRPDAFVLDGVTAEPVNAQVEPDEELLDVADSCPALAIEVVDEAGQEIGPRP</sequence>
<dbReference type="Gene3D" id="3.30.70.20">
    <property type="match status" value="1"/>
</dbReference>
<dbReference type="OrthoDB" id="4557285at2"/>
<accession>A0A4R6SBW3</accession>
<dbReference type="EMBL" id="SNXZ01000003">
    <property type="protein sequence ID" value="TDP97074.1"/>
    <property type="molecule type" value="Genomic_DNA"/>
</dbReference>
<proteinExistence type="predicted"/>
<dbReference type="AlphaFoldDB" id="A0A4R6SBW3"/>
<evidence type="ECO:0000313" key="1">
    <source>
        <dbReference type="EMBL" id="TDP97074.1"/>
    </source>
</evidence>
<dbReference type="RefSeq" id="WP_133850336.1">
    <property type="nucleotide sequence ID" value="NZ_SNXZ01000003.1"/>
</dbReference>
<organism evidence="1 2">
    <name type="scientific">Labedaea rhizosphaerae</name>
    <dbReference type="NCBI Taxonomy" id="598644"/>
    <lineage>
        <taxon>Bacteria</taxon>
        <taxon>Bacillati</taxon>
        <taxon>Actinomycetota</taxon>
        <taxon>Actinomycetes</taxon>
        <taxon>Pseudonocardiales</taxon>
        <taxon>Pseudonocardiaceae</taxon>
        <taxon>Labedaea</taxon>
    </lineage>
</organism>
<name>A0A4R6SBW3_LABRH</name>
<evidence type="ECO:0000313" key="2">
    <source>
        <dbReference type="Proteomes" id="UP000295444"/>
    </source>
</evidence>
<keyword evidence="2" id="KW-1185">Reference proteome</keyword>
<dbReference type="Pfam" id="PF13370">
    <property type="entry name" value="Fer4_13"/>
    <property type="match status" value="1"/>
</dbReference>